<evidence type="ECO:0000313" key="2">
    <source>
        <dbReference type="Proteomes" id="UP000256970"/>
    </source>
</evidence>
<protein>
    <submittedName>
        <fullName evidence="1">Uncharacterized protein</fullName>
    </submittedName>
</protein>
<dbReference type="Proteomes" id="UP000256970">
    <property type="component" value="Unassembled WGS sequence"/>
</dbReference>
<name>A0A383WA13_TETOB</name>
<sequence length="199" mass="21284">MKRSITTRTPLNVVHECGDPQQRPAKLARARGPFTGLEQQQQQEHLQHAHSIPARSTPSSKAVLWQTLHLIKTVNAVNTVSANIDAVGSTVPAAAMPATLTAANTSLAACQQAVGLATDLLQAHTHRGNVHLADKALRVAEAAAAATCRRLLQAKQLAIQMQQQQQQQQQHMQAAAAAAALYEDEELADTCSSSCLRLP</sequence>
<organism evidence="1 2">
    <name type="scientific">Tetradesmus obliquus</name>
    <name type="common">Green alga</name>
    <name type="synonym">Acutodesmus obliquus</name>
    <dbReference type="NCBI Taxonomy" id="3088"/>
    <lineage>
        <taxon>Eukaryota</taxon>
        <taxon>Viridiplantae</taxon>
        <taxon>Chlorophyta</taxon>
        <taxon>core chlorophytes</taxon>
        <taxon>Chlorophyceae</taxon>
        <taxon>CS clade</taxon>
        <taxon>Sphaeropleales</taxon>
        <taxon>Scenedesmaceae</taxon>
        <taxon>Tetradesmus</taxon>
    </lineage>
</organism>
<dbReference type="AlphaFoldDB" id="A0A383WA13"/>
<keyword evidence="2" id="KW-1185">Reference proteome</keyword>
<proteinExistence type="predicted"/>
<reference evidence="1 2" key="1">
    <citation type="submission" date="2016-10" db="EMBL/GenBank/DDBJ databases">
        <authorList>
            <person name="Cai Z."/>
        </authorList>
    </citation>
    <scope>NUCLEOTIDE SEQUENCE [LARGE SCALE GENOMIC DNA]</scope>
</reference>
<gene>
    <name evidence="1" type="ORF">BQ4739_LOCUS14200</name>
</gene>
<dbReference type="EMBL" id="FNXT01001202">
    <property type="protein sequence ID" value="SZX73939.1"/>
    <property type="molecule type" value="Genomic_DNA"/>
</dbReference>
<accession>A0A383WA13</accession>
<evidence type="ECO:0000313" key="1">
    <source>
        <dbReference type="EMBL" id="SZX73939.1"/>
    </source>
</evidence>